<gene>
    <name evidence="1" type="ORF">D8674_005450</name>
</gene>
<evidence type="ECO:0000313" key="2">
    <source>
        <dbReference type="Proteomes" id="UP000327157"/>
    </source>
</evidence>
<accession>A0A5N5FRV1</accession>
<name>A0A5N5FRV1_9ROSA</name>
<evidence type="ECO:0000313" key="1">
    <source>
        <dbReference type="EMBL" id="KAB2605733.1"/>
    </source>
</evidence>
<dbReference type="OrthoDB" id="1929473at2759"/>
<reference evidence="1 2" key="3">
    <citation type="submission" date="2019-11" db="EMBL/GenBank/DDBJ databases">
        <title>A de novo genome assembly of a pear dwarfing rootstock.</title>
        <authorList>
            <person name="Wang F."/>
            <person name="Wang J."/>
            <person name="Li S."/>
            <person name="Zhang Y."/>
            <person name="Fang M."/>
            <person name="Ma L."/>
            <person name="Zhao Y."/>
            <person name="Jiang S."/>
        </authorList>
    </citation>
    <scope>NUCLEOTIDE SEQUENCE [LARGE SCALE GENOMIC DNA]</scope>
    <source>
        <strain evidence="1">S2</strain>
        <tissue evidence="1">Leaf</tissue>
    </source>
</reference>
<reference evidence="2" key="2">
    <citation type="submission" date="2019-10" db="EMBL/GenBank/DDBJ databases">
        <title>A de novo genome assembly of a pear dwarfing rootstock.</title>
        <authorList>
            <person name="Wang F."/>
            <person name="Wang J."/>
            <person name="Li S."/>
            <person name="Zhang Y."/>
            <person name="Fang M."/>
            <person name="Ma L."/>
            <person name="Zhao Y."/>
            <person name="Jiang S."/>
        </authorList>
    </citation>
    <scope>NUCLEOTIDE SEQUENCE [LARGE SCALE GENOMIC DNA]</scope>
</reference>
<keyword evidence="2" id="KW-1185">Reference proteome</keyword>
<dbReference type="Proteomes" id="UP000327157">
    <property type="component" value="Chromosome 11"/>
</dbReference>
<dbReference type="AlphaFoldDB" id="A0A5N5FRV1"/>
<sequence length="180" mass="20965">MGLRKSKGGIGFRTLGDFNLALLTKQSWWLIQEPQSLWAHVLKDRYFPHSSFIEAKLRGRFSWIWLSLLDGRDIILKGVHWQDLSGRSIRLWRDVWIPNLPAGHPIPINDSSVDLEQCVNTIINQDEWSCDLSPISNCFSDSDSSVIVSSHFWDSVGLDRLIWRTDRHENYTVKLGYRWI</sequence>
<protein>
    <submittedName>
        <fullName evidence="1">Uncharacterized protein</fullName>
    </submittedName>
</protein>
<comment type="caution">
    <text evidence="1">The sequence shown here is derived from an EMBL/GenBank/DDBJ whole genome shotgun (WGS) entry which is preliminary data.</text>
</comment>
<dbReference type="EMBL" id="SMOL01000559">
    <property type="protein sequence ID" value="KAB2605733.1"/>
    <property type="molecule type" value="Genomic_DNA"/>
</dbReference>
<proteinExistence type="predicted"/>
<organism evidence="1 2">
    <name type="scientific">Pyrus ussuriensis x Pyrus communis</name>
    <dbReference type="NCBI Taxonomy" id="2448454"/>
    <lineage>
        <taxon>Eukaryota</taxon>
        <taxon>Viridiplantae</taxon>
        <taxon>Streptophyta</taxon>
        <taxon>Embryophyta</taxon>
        <taxon>Tracheophyta</taxon>
        <taxon>Spermatophyta</taxon>
        <taxon>Magnoliopsida</taxon>
        <taxon>eudicotyledons</taxon>
        <taxon>Gunneridae</taxon>
        <taxon>Pentapetalae</taxon>
        <taxon>rosids</taxon>
        <taxon>fabids</taxon>
        <taxon>Rosales</taxon>
        <taxon>Rosaceae</taxon>
        <taxon>Amygdaloideae</taxon>
        <taxon>Maleae</taxon>
        <taxon>Pyrus</taxon>
    </lineage>
</organism>
<reference evidence="1 2" key="1">
    <citation type="submission" date="2019-09" db="EMBL/GenBank/DDBJ databases">
        <authorList>
            <person name="Ou C."/>
        </authorList>
    </citation>
    <scope>NUCLEOTIDE SEQUENCE [LARGE SCALE GENOMIC DNA]</scope>
    <source>
        <strain evidence="1">S2</strain>
        <tissue evidence="1">Leaf</tissue>
    </source>
</reference>